<dbReference type="EMBL" id="FOFZ01000001">
    <property type="protein sequence ID" value="SEQ13904.1"/>
    <property type="molecule type" value="Genomic_DNA"/>
</dbReference>
<evidence type="ECO:0000313" key="1">
    <source>
        <dbReference type="EMBL" id="SEQ13904.1"/>
    </source>
</evidence>
<dbReference type="OrthoDB" id="770454at2"/>
<keyword evidence="2" id="KW-1185">Reference proteome</keyword>
<organism evidence="1 2">
    <name type="scientific">Flavobacterium frigoris</name>
    <dbReference type="NCBI Taxonomy" id="229204"/>
    <lineage>
        <taxon>Bacteria</taxon>
        <taxon>Pseudomonadati</taxon>
        <taxon>Bacteroidota</taxon>
        <taxon>Flavobacteriia</taxon>
        <taxon>Flavobacteriales</taxon>
        <taxon>Flavobacteriaceae</taxon>
        <taxon>Flavobacterium</taxon>
    </lineage>
</organism>
<reference evidence="2" key="1">
    <citation type="submission" date="2016-10" db="EMBL/GenBank/DDBJ databases">
        <authorList>
            <person name="Varghese N."/>
            <person name="Submissions S."/>
        </authorList>
    </citation>
    <scope>NUCLEOTIDE SEQUENCE [LARGE SCALE GENOMIC DNA]</scope>
    <source>
        <strain evidence="2">DSM 15719</strain>
    </source>
</reference>
<protein>
    <submittedName>
        <fullName evidence="1">Uncharacterized protein</fullName>
    </submittedName>
</protein>
<dbReference type="AlphaFoldDB" id="A0A1H9DKB4"/>
<evidence type="ECO:0000313" key="2">
    <source>
        <dbReference type="Proteomes" id="UP000183658"/>
    </source>
</evidence>
<name>A0A1H9DKB4_FLAFI</name>
<proteinExistence type="predicted"/>
<gene>
    <name evidence="1" type="ORF">SAMN05444355_101509</name>
</gene>
<dbReference type="Proteomes" id="UP000183658">
    <property type="component" value="Unassembled WGS sequence"/>
</dbReference>
<accession>A0A1H9DKB4</accession>
<sequence length="64" mass="7520">MDIPTEKLEIIKLLIETNDITIIDAIKNIFELHKKTVWNGLSPEQKEEIEFKILEENRGDQVEL</sequence>
<dbReference type="RefSeq" id="WP_074720837.1">
    <property type="nucleotide sequence ID" value="NZ_CBCRVS010000002.1"/>
</dbReference>